<dbReference type="EMBL" id="NNAY01006019">
    <property type="protein sequence ID" value="OXU16486.1"/>
    <property type="molecule type" value="Genomic_DNA"/>
</dbReference>
<evidence type="ECO:0000313" key="3">
    <source>
        <dbReference type="Proteomes" id="UP000215335"/>
    </source>
</evidence>
<evidence type="ECO:0000256" key="1">
    <source>
        <dbReference type="SAM" id="MobiDB-lite"/>
    </source>
</evidence>
<organism evidence="2 3">
    <name type="scientific">Trichomalopsis sarcophagae</name>
    <dbReference type="NCBI Taxonomy" id="543379"/>
    <lineage>
        <taxon>Eukaryota</taxon>
        <taxon>Metazoa</taxon>
        <taxon>Ecdysozoa</taxon>
        <taxon>Arthropoda</taxon>
        <taxon>Hexapoda</taxon>
        <taxon>Insecta</taxon>
        <taxon>Pterygota</taxon>
        <taxon>Neoptera</taxon>
        <taxon>Endopterygota</taxon>
        <taxon>Hymenoptera</taxon>
        <taxon>Apocrita</taxon>
        <taxon>Proctotrupomorpha</taxon>
        <taxon>Chalcidoidea</taxon>
        <taxon>Pteromalidae</taxon>
        <taxon>Pteromalinae</taxon>
        <taxon>Trichomalopsis</taxon>
    </lineage>
</organism>
<name>A0A232EDP5_9HYME</name>
<proteinExistence type="predicted"/>
<dbReference type="AlphaFoldDB" id="A0A232EDP5"/>
<keyword evidence="3" id="KW-1185">Reference proteome</keyword>
<feature type="region of interest" description="Disordered" evidence="1">
    <location>
        <begin position="508"/>
        <end position="532"/>
    </location>
</feature>
<dbReference type="OrthoDB" id="7697185at2759"/>
<protein>
    <submittedName>
        <fullName evidence="2">Uncharacterized protein</fullName>
    </submittedName>
</protein>
<comment type="caution">
    <text evidence="2">The sequence shown here is derived from an EMBL/GenBank/DDBJ whole genome shotgun (WGS) entry which is preliminary data.</text>
</comment>
<dbReference type="Proteomes" id="UP000215335">
    <property type="component" value="Unassembled WGS sequence"/>
</dbReference>
<sequence>MWPIQIRIPNIPESAAEVVGIDRGSGKPSSAKEFFKPSVDELLDIFEDGLEFCGSVKIVYFRCLIADGPARAFVLDHCGHNSTAPCSRCWIRGWCLRAGVMVYEGTVFVSRTEEEYSSRVDILHHKGLECPIGVFPINQMSSTVFDYMHLVYLGVMEKIFQGLIDGKFSKSAKLSSAGVQVLANRLEKVKEYCPDDFARKPVNVLKHGKFKATEHRQIQLYSGPVIFYGLLNSDALYKHFLLLHVAIRILSASEIYGIESLSYNVHSFLHLAGDIRSFGSLDSYSAFSYENNMSYFRKLCRKPNQPLQQIANRRAENCQVNVHKHHDKNSVKFIGAHSLGSKPPFENSNYSQYRKVVQVSYSLSISKPDGTIILRNGAICVIQNIIQLQNECYLLVKRFLTIENFFDLPCCSSTVDVFLCSRLSSDYILVSLEEIDNKCFRMPYWQNQPTLDMQSGYFMSKEQFKEAGVVPANVATARMMQKMMTLQNAANTLHHSEGSKNLYRSMSELTSSPKTPSNIIQTKNIGKSRTKPGILRHTQQKPLIQQPFTQQQQPLTQ</sequence>
<reference evidence="2 3" key="1">
    <citation type="journal article" date="2017" name="Curr. Biol.">
        <title>The Evolution of Venom by Co-option of Single-Copy Genes.</title>
        <authorList>
            <person name="Martinson E.O."/>
            <person name="Mrinalini"/>
            <person name="Kelkar Y.D."/>
            <person name="Chang C.H."/>
            <person name="Werren J.H."/>
        </authorList>
    </citation>
    <scope>NUCLEOTIDE SEQUENCE [LARGE SCALE GENOMIC DNA]</scope>
    <source>
        <strain evidence="2 3">Alberta</strain>
        <tissue evidence="2">Whole body</tissue>
    </source>
</reference>
<dbReference type="PANTHER" id="PTHR33053">
    <property type="entry name" value="PROTEIN, PUTATIVE-RELATED"/>
    <property type="match status" value="1"/>
</dbReference>
<feature type="compositionally biased region" description="Polar residues" evidence="1">
    <location>
        <begin position="508"/>
        <end position="527"/>
    </location>
</feature>
<accession>A0A232EDP5</accession>
<evidence type="ECO:0000313" key="2">
    <source>
        <dbReference type="EMBL" id="OXU16486.1"/>
    </source>
</evidence>
<gene>
    <name evidence="2" type="ORF">TSAR_002800</name>
</gene>
<dbReference type="STRING" id="543379.A0A232EDP5"/>